<dbReference type="Proteomes" id="UP000000531">
    <property type="component" value="Chromosome"/>
</dbReference>
<name>Q5HMS7_STAEQ</name>
<dbReference type="AlphaFoldDB" id="Q5HMS7"/>
<dbReference type="HOGENOM" id="CLU_3376186_0_0_9"/>
<keyword evidence="2" id="KW-1185">Reference proteome</keyword>
<evidence type="ECO:0000313" key="1">
    <source>
        <dbReference type="EMBL" id="AAW54945.1"/>
    </source>
</evidence>
<dbReference type="EMBL" id="CP000029">
    <property type="protein sequence ID" value="AAW54945.1"/>
    <property type="molecule type" value="Genomic_DNA"/>
</dbReference>
<protein>
    <submittedName>
        <fullName evidence="1">Uncharacterized protein</fullName>
    </submittedName>
</protein>
<reference evidence="1 2" key="1">
    <citation type="journal article" date="2005" name="J. Bacteriol.">
        <title>Insights on evolution of virulence and resistance from the complete genome analysis of an early methicillin-resistant Staphylococcus aureus strain and a biofilm-producing methicillin-resistant Staphylococcus epidermidis strain.</title>
        <authorList>
            <person name="Gill S.R."/>
            <person name="Fouts D.E."/>
            <person name="Archer G.L."/>
            <person name="Mongodin E.F."/>
            <person name="Deboy R.T."/>
            <person name="Ravel J."/>
            <person name="Paulsen I.T."/>
            <person name="Kolonay J.F."/>
            <person name="Brinkac L."/>
            <person name="Beanan M."/>
            <person name="Dodson R.J."/>
            <person name="Daugherty S.C."/>
            <person name="Madupu R."/>
            <person name="Angiuoli S.V."/>
            <person name="Durkin A.S."/>
            <person name="Haft D.H."/>
            <person name="Vamathevan J."/>
            <person name="Khouri H."/>
            <person name="Utterback T."/>
            <person name="Lee C."/>
            <person name="Dimitrov G."/>
            <person name="Jiang L."/>
            <person name="Qin H."/>
            <person name="Weidman J."/>
            <person name="Tran K."/>
            <person name="Kang K."/>
            <person name="Hance I.R."/>
            <person name="Nelson K.E."/>
            <person name="Fraser C.M."/>
        </authorList>
    </citation>
    <scope>NUCLEOTIDE SEQUENCE [LARGE SCALE GENOMIC DNA]</scope>
    <source>
        <strain evidence="2">ATCC 35984 / RP62A</strain>
    </source>
</reference>
<sequence length="34" mass="4072">MICKCYRTIERNKMNKKGNGGLANDYYKKTKKSW</sequence>
<organism evidence="1 2">
    <name type="scientific">Staphylococcus epidermidis (strain ATCC 35984 / DSM 28319 / BCRC 17069 / CCUG 31568 / BM 3577 / RP62A)</name>
    <dbReference type="NCBI Taxonomy" id="176279"/>
    <lineage>
        <taxon>Bacteria</taxon>
        <taxon>Bacillati</taxon>
        <taxon>Bacillota</taxon>
        <taxon>Bacilli</taxon>
        <taxon>Bacillales</taxon>
        <taxon>Staphylococcaceae</taxon>
        <taxon>Staphylococcus</taxon>
    </lineage>
</organism>
<accession>Q5HMS7</accession>
<dbReference type="STRING" id="176279.SERP1551"/>
<proteinExistence type="predicted"/>
<gene>
    <name evidence="1" type="ordered locus">SERP1551</name>
</gene>
<dbReference type="KEGG" id="ser:SERP1551"/>
<evidence type="ECO:0000313" key="2">
    <source>
        <dbReference type="Proteomes" id="UP000000531"/>
    </source>
</evidence>